<organism evidence="1">
    <name type="scientific">Tetraselmis sp. GSL018</name>
    <dbReference type="NCBI Taxonomy" id="582737"/>
    <lineage>
        <taxon>Eukaryota</taxon>
        <taxon>Viridiplantae</taxon>
        <taxon>Chlorophyta</taxon>
        <taxon>core chlorophytes</taxon>
        <taxon>Chlorodendrophyceae</taxon>
        <taxon>Chlorodendrales</taxon>
        <taxon>Chlorodendraceae</taxon>
        <taxon>Tetraselmis</taxon>
    </lineage>
</organism>
<reference evidence="1" key="1">
    <citation type="submission" date="2014-05" db="EMBL/GenBank/DDBJ databases">
        <title>The transcriptome of the halophilic microalga Tetraselmis sp. GSL018 isolated from the Great Salt Lake, Utah.</title>
        <authorList>
            <person name="Jinkerson R.E."/>
            <person name="D'Adamo S."/>
            <person name="Posewitz M.C."/>
        </authorList>
    </citation>
    <scope>NUCLEOTIDE SEQUENCE</scope>
    <source>
        <strain evidence="1">GSL018</strain>
    </source>
</reference>
<dbReference type="EMBL" id="GBEZ01015794">
    <property type="protein sequence ID" value="JAC70398.1"/>
    <property type="molecule type" value="Transcribed_RNA"/>
</dbReference>
<dbReference type="AlphaFoldDB" id="A0A061REK0"/>
<accession>A0A061REK0</accession>
<gene>
    <name evidence="1" type="ORF">TSPGSL018_4221</name>
</gene>
<protein>
    <submittedName>
        <fullName evidence="1">Uncharacterized protein</fullName>
    </submittedName>
</protein>
<proteinExistence type="predicted"/>
<name>A0A061REK0_9CHLO</name>
<sequence length="42" mass="4726">MAASPRNNLPSLSFCEYEATNDAPATGDTESVYKRYLRSERN</sequence>
<evidence type="ECO:0000313" key="1">
    <source>
        <dbReference type="EMBL" id="JAC70398.1"/>
    </source>
</evidence>